<feature type="region of interest" description="Disordered" evidence="1">
    <location>
        <begin position="271"/>
        <end position="301"/>
    </location>
</feature>
<feature type="non-terminal residue" evidence="2">
    <location>
        <position position="1"/>
    </location>
</feature>
<evidence type="ECO:0000256" key="1">
    <source>
        <dbReference type="SAM" id="MobiDB-lite"/>
    </source>
</evidence>
<protein>
    <submittedName>
        <fullName evidence="2">Uncharacterized protein</fullName>
    </submittedName>
</protein>
<feature type="compositionally biased region" description="Polar residues" evidence="1">
    <location>
        <begin position="280"/>
        <end position="301"/>
    </location>
</feature>
<name>A0AAV5T8J3_9BILA</name>
<evidence type="ECO:0000313" key="3">
    <source>
        <dbReference type="Proteomes" id="UP001432027"/>
    </source>
</evidence>
<sequence>WTLFLLLPATIAAPIRVRRGGVDAGVRLDPMAPSLTEKIESPAECYFKRIRSTAYEDLERRPKTSGVGPCGESPPDHRMSELLGMTVDNLQQAPNLLALVLMRGEGEFEVDWNNQAHVVGVGQRRICKRHMDELLLEWSNPLYYYMKRKLVQGKRVPVCSMPNPFFQHESPVDFTKTKAYFVEADEAEDILVEKRVLVHPGLPVCEDHNNSEEDPSRVHHQEVWSPNSSQGLLVSFVGVRPYSSVFPPGSYRTLLFVGRLVFARTRPNLSHGRRCHHLHPNTSPPQLSDRLSSGSLQSAVS</sequence>
<dbReference type="Proteomes" id="UP001432027">
    <property type="component" value="Unassembled WGS sequence"/>
</dbReference>
<proteinExistence type="predicted"/>
<dbReference type="AlphaFoldDB" id="A0AAV5T8J3"/>
<organism evidence="2 3">
    <name type="scientific">Pristionchus entomophagus</name>
    <dbReference type="NCBI Taxonomy" id="358040"/>
    <lineage>
        <taxon>Eukaryota</taxon>
        <taxon>Metazoa</taxon>
        <taxon>Ecdysozoa</taxon>
        <taxon>Nematoda</taxon>
        <taxon>Chromadorea</taxon>
        <taxon>Rhabditida</taxon>
        <taxon>Rhabditina</taxon>
        <taxon>Diplogasteromorpha</taxon>
        <taxon>Diplogasteroidea</taxon>
        <taxon>Neodiplogasteridae</taxon>
        <taxon>Pristionchus</taxon>
    </lineage>
</organism>
<accession>A0AAV5T8J3</accession>
<comment type="caution">
    <text evidence="2">The sequence shown here is derived from an EMBL/GenBank/DDBJ whole genome shotgun (WGS) entry which is preliminary data.</text>
</comment>
<reference evidence="2" key="1">
    <citation type="submission" date="2023-10" db="EMBL/GenBank/DDBJ databases">
        <title>Genome assembly of Pristionchus species.</title>
        <authorList>
            <person name="Yoshida K."/>
            <person name="Sommer R.J."/>
        </authorList>
    </citation>
    <scope>NUCLEOTIDE SEQUENCE</scope>
    <source>
        <strain evidence="2">RS0144</strain>
    </source>
</reference>
<keyword evidence="3" id="KW-1185">Reference proteome</keyword>
<evidence type="ECO:0000313" key="2">
    <source>
        <dbReference type="EMBL" id="GMS91876.1"/>
    </source>
</evidence>
<dbReference type="EMBL" id="BTSX01000004">
    <property type="protein sequence ID" value="GMS91876.1"/>
    <property type="molecule type" value="Genomic_DNA"/>
</dbReference>
<gene>
    <name evidence="2" type="ORF">PENTCL1PPCAC_14051</name>
</gene>